<keyword evidence="4 6" id="KW-1133">Transmembrane helix</keyword>
<sequence length="297" mass="33103">MKPGLEERLLFLSMSVELTFGVTGVIFSEQAGSTAVLLDGAYSLICSITMIATIMVAKRIKQPPTTNFPLGQAALEPFLLSVEALILLTLCTALATHAGYKLINHSHPPNFSIALAYELASLITDLGMAFLIHRSARKINSPLLQFEAQEWILDGMLSAVALASFSVGEYLIEFPDIESLIDPVLTLVLIALVLPFPLKTLRTNINQLLWHSPEKELRLKMQQNIKRLDGYHCHLEPPVLLVMGRTLWITIRTSPIAGESPPEWPELENLKQRLRKDLQRDYPNYELHIQLTLGSSG</sequence>
<dbReference type="InterPro" id="IPR027469">
    <property type="entry name" value="Cation_efflux_TMD_sf"/>
</dbReference>
<feature type="transmembrane region" description="Helical" evidence="6">
    <location>
        <begin position="78"/>
        <end position="99"/>
    </location>
</feature>
<comment type="caution">
    <text evidence="8">The sequence shown here is derived from an EMBL/GenBank/DDBJ whole genome shotgun (WGS) entry which is preliminary data.</text>
</comment>
<evidence type="ECO:0000256" key="3">
    <source>
        <dbReference type="ARBA" id="ARBA00022692"/>
    </source>
</evidence>
<gene>
    <name evidence="8" type="ORF">M3P05_08685</name>
</gene>
<protein>
    <submittedName>
        <fullName evidence="8">Cation transporter</fullName>
    </submittedName>
</protein>
<evidence type="ECO:0000259" key="7">
    <source>
        <dbReference type="Pfam" id="PF01545"/>
    </source>
</evidence>
<keyword evidence="9" id="KW-1185">Reference proteome</keyword>
<feature type="transmembrane region" description="Helical" evidence="6">
    <location>
        <begin position="111"/>
        <end position="131"/>
    </location>
</feature>
<accession>A0ABT0PG66</accession>
<evidence type="ECO:0000256" key="1">
    <source>
        <dbReference type="ARBA" id="ARBA00004141"/>
    </source>
</evidence>
<evidence type="ECO:0000256" key="2">
    <source>
        <dbReference type="ARBA" id="ARBA00022448"/>
    </source>
</evidence>
<evidence type="ECO:0000313" key="8">
    <source>
        <dbReference type="EMBL" id="MCL6270011.1"/>
    </source>
</evidence>
<dbReference type="PANTHER" id="PTHR43840">
    <property type="entry name" value="MITOCHONDRIAL METAL TRANSPORTER 1-RELATED"/>
    <property type="match status" value="1"/>
</dbReference>
<dbReference type="InterPro" id="IPR050291">
    <property type="entry name" value="CDF_Transporter"/>
</dbReference>
<dbReference type="EMBL" id="JAMFLX010000009">
    <property type="protein sequence ID" value="MCL6270011.1"/>
    <property type="molecule type" value="Genomic_DNA"/>
</dbReference>
<reference evidence="8 9" key="1">
    <citation type="submission" date="2022-05" db="EMBL/GenBank/DDBJ databases">
        <authorList>
            <person name="Park J.-S."/>
        </authorList>
    </citation>
    <scope>NUCLEOTIDE SEQUENCE [LARGE SCALE GENOMIC DNA]</scope>
    <source>
        <strain evidence="8 9">2012CJ34-2</strain>
    </source>
</reference>
<feature type="domain" description="Cation efflux protein transmembrane" evidence="7">
    <location>
        <begin position="10"/>
        <end position="209"/>
    </location>
</feature>
<keyword evidence="2" id="KW-0813">Transport</keyword>
<organism evidence="8 9">
    <name type="scientific">Parendozoicomonas callyspongiae</name>
    <dbReference type="NCBI Taxonomy" id="2942213"/>
    <lineage>
        <taxon>Bacteria</taxon>
        <taxon>Pseudomonadati</taxon>
        <taxon>Pseudomonadota</taxon>
        <taxon>Gammaproteobacteria</taxon>
        <taxon>Oceanospirillales</taxon>
        <taxon>Endozoicomonadaceae</taxon>
        <taxon>Parendozoicomonas</taxon>
    </lineage>
</organism>
<evidence type="ECO:0000256" key="5">
    <source>
        <dbReference type="ARBA" id="ARBA00023136"/>
    </source>
</evidence>
<evidence type="ECO:0000256" key="4">
    <source>
        <dbReference type="ARBA" id="ARBA00022989"/>
    </source>
</evidence>
<dbReference type="Gene3D" id="1.20.1510.10">
    <property type="entry name" value="Cation efflux protein transmembrane domain"/>
    <property type="match status" value="1"/>
</dbReference>
<comment type="subcellular location">
    <subcellularLocation>
        <location evidence="1">Membrane</location>
        <topology evidence="1">Multi-pass membrane protein</topology>
    </subcellularLocation>
</comment>
<feature type="transmembrane region" description="Helical" evidence="6">
    <location>
        <begin position="9"/>
        <end position="28"/>
    </location>
</feature>
<name>A0ABT0PG66_9GAMM</name>
<keyword evidence="3 6" id="KW-0812">Transmembrane</keyword>
<proteinExistence type="predicted"/>
<dbReference type="Proteomes" id="UP001203338">
    <property type="component" value="Unassembled WGS sequence"/>
</dbReference>
<evidence type="ECO:0000313" key="9">
    <source>
        <dbReference type="Proteomes" id="UP001203338"/>
    </source>
</evidence>
<dbReference type="RefSeq" id="WP_249699151.1">
    <property type="nucleotide sequence ID" value="NZ_JAMFLX010000009.1"/>
</dbReference>
<evidence type="ECO:0000256" key="6">
    <source>
        <dbReference type="SAM" id="Phobius"/>
    </source>
</evidence>
<keyword evidence="5 6" id="KW-0472">Membrane</keyword>
<dbReference type="Pfam" id="PF01545">
    <property type="entry name" value="Cation_efflux"/>
    <property type="match status" value="1"/>
</dbReference>
<dbReference type="PANTHER" id="PTHR43840:SF15">
    <property type="entry name" value="MITOCHONDRIAL METAL TRANSPORTER 1-RELATED"/>
    <property type="match status" value="1"/>
</dbReference>
<dbReference type="InterPro" id="IPR058533">
    <property type="entry name" value="Cation_efflux_TM"/>
</dbReference>
<dbReference type="SUPFAM" id="SSF161111">
    <property type="entry name" value="Cation efflux protein transmembrane domain-like"/>
    <property type="match status" value="1"/>
</dbReference>
<feature type="transmembrane region" description="Helical" evidence="6">
    <location>
        <begin position="40"/>
        <end position="57"/>
    </location>
</feature>